<evidence type="ECO:0000313" key="8">
    <source>
        <dbReference type="Proteomes" id="UP000253490"/>
    </source>
</evidence>
<feature type="transmembrane region" description="Helical" evidence="5">
    <location>
        <begin position="226"/>
        <end position="249"/>
    </location>
</feature>
<proteinExistence type="predicted"/>
<accession>A0A366HZ56</accession>
<name>A0A366HZ56_9FIRM</name>
<evidence type="ECO:0000256" key="5">
    <source>
        <dbReference type="SAM" id="Phobius"/>
    </source>
</evidence>
<keyword evidence="2 5" id="KW-0812">Transmembrane</keyword>
<dbReference type="OrthoDB" id="9771731at2"/>
<dbReference type="GO" id="GO:0016020">
    <property type="term" value="C:membrane"/>
    <property type="evidence" value="ECO:0007669"/>
    <property type="project" value="UniProtKB-SubCell"/>
</dbReference>
<protein>
    <submittedName>
        <fullName evidence="7">ABC-2 type transport system permease protein</fullName>
    </submittedName>
</protein>
<feature type="transmembrane region" description="Helical" evidence="5">
    <location>
        <begin position="182"/>
        <end position="205"/>
    </location>
</feature>
<gene>
    <name evidence="7" type="ORF">DES36_12613</name>
</gene>
<reference evidence="7 8" key="1">
    <citation type="submission" date="2018-06" db="EMBL/GenBank/DDBJ databases">
        <title>Genomic Encyclopedia of Type Strains, Phase IV (KMG-IV): sequencing the most valuable type-strain genomes for metagenomic binning, comparative biology and taxonomic classification.</title>
        <authorList>
            <person name="Goeker M."/>
        </authorList>
    </citation>
    <scope>NUCLEOTIDE SEQUENCE [LARGE SCALE GENOMIC DNA]</scope>
    <source>
        <strain evidence="7 8">DSM 22112</strain>
    </source>
</reference>
<evidence type="ECO:0000259" key="6">
    <source>
        <dbReference type="Pfam" id="PF12698"/>
    </source>
</evidence>
<dbReference type="PANTHER" id="PTHR43027:SF1">
    <property type="entry name" value="DOXORUBICIN RESISTANCE ABC TRANSPORTER PERMEASE PROTEIN DRRC-RELATED"/>
    <property type="match status" value="1"/>
</dbReference>
<keyword evidence="4 5" id="KW-0472">Membrane</keyword>
<comment type="caution">
    <text evidence="7">The sequence shown here is derived from an EMBL/GenBank/DDBJ whole genome shotgun (WGS) entry which is preliminary data.</text>
</comment>
<feature type="domain" description="ABC-2 type transporter transmembrane" evidence="6">
    <location>
        <begin position="18"/>
        <end position="370"/>
    </location>
</feature>
<dbReference type="InterPro" id="IPR052902">
    <property type="entry name" value="ABC-2_transporter"/>
</dbReference>
<dbReference type="PANTHER" id="PTHR43027">
    <property type="entry name" value="DOXORUBICIN RESISTANCE ABC TRANSPORTER PERMEASE PROTEIN DRRC-RELATED"/>
    <property type="match status" value="1"/>
</dbReference>
<feature type="transmembrane region" description="Helical" evidence="5">
    <location>
        <begin position="351"/>
        <end position="372"/>
    </location>
</feature>
<feature type="transmembrane region" description="Helical" evidence="5">
    <location>
        <begin position="261"/>
        <end position="282"/>
    </location>
</feature>
<evidence type="ECO:0000256" key="3">
    <source>
        <dbReference type="ARBA" id="ARBA00022989"/>
    </source>
</evidence>
<dbReference type="InterPro" id="IPR013525">
    <property type="entry name" value="ABC2_TM"/>
</dbReference>
<dbReference type="Proteomes" id="UP000253490">
    <property type="component" value="Unassembled WGS sequence"/>
</dbReference>
<sequence>MLRLYMTRVKCLIRNKSNVFWTFLFPIVLATLFHLAFSNLNSSEVFHSIPIGVIENNEYENTEIFIETMSSIKTSKDQKSPKLFRVSVLGKEKAEKELKEDKIIGYIYPKEDMELTIKESGIEQTIVKSFLDGYSQSVNTVQSLIELNPQNIQNILEDIQEKNGYLEDYLQGESSPDTTLNFFYSLIAMACLFGCFWGLTAITDIQANLSLVGARINVAPTKKMKLLFCNISAALTVHFTGILLLMAYLMNVLKINFGDDLSFVILSSFVSSLLGVSLGAMVSALSNKDLNFKYNIMSAVTMFSCFLSGLMSVQVKYIVATRVPLLQYVNPAHIITDAFYSLYYYETKDRFFLNIGLMISYSLAFSIITYVATRRKKYASI</sequence>
<keyword evidence="3 5" id="KW-1133">Transmembrane helix</keyword>
<evidence type="ECO:0000256" key="4">
    <source>
        <dbReference type="ARBA" id="ARBA00023136"/>
    </source>
</evidence>
<keyword evidence="8" id="KW-1185">Reference proteome</keyword>
<evidence type="ECO:0000313" key="7">
    <source>
        <dbReference type="EMBL" id="RBP57942.1"/>
    </source>
</evidence>
<organism evidence="7 8">
    <name type="scientific">Alkalibaculum bacchi</name>
    <dbReference type="NCBI Taxonomy" id="645887"/>
    <lineage>
        <taxon>Bacteria</taxon>
        <taxon>Bacillati</taxon>
        <taxon>Bacillota</taxon>
        <taxon>Clostridia</taxon>
        <taxon>Eubacteriales</taxon>
        <taxon>Eubacteriaceae</taxon>
        <taxon>Alkalibaculum</taxon>
    </lineage>
</organism>
<dbReference type="EMBL" id="QNRX01000026">
    <property type="protein sequence ID" value="RBP57942.1"/>
    <property type="molecule type" value="Genomic_DNA"/>
</dbReference>
<dbReference type="GO" id="GO:0140359">
    <property type="term" value="F:ABC-type transporter activity"/>
    <property type="evidence" value="ECO:0007669"/>
    <property type="project" value="InterPro"/>
</dbReference>
<feature type="transmembrane region" description="Helical" evidence="5">
    <location>
        <begin position="20"/>
        <end position="37"/>
    </location>
</feature>
<comment type="subcellular location">
    <subcellularLocation>
        <location evidence="1">Membrane</location>
        <topology evidence="1">Multi-pass membrane protein</topology>
    </subcellularLocation>
</comment>
<dbReference type="Pfam" id="PF12698">
    <property type="entry name" value="ABC2_membrane_3"/>
    <property type="match status" value="1"/>
</dbReference>
<dbReference type="AlphaFoldDB" id="A0A366HZ56"/>
<dbReference type="RefSeq" id="WP_113921794.1">
    <property type="nucleotide sequence ID" value="NZ_QNRX01000026.1"/>
</dbReference>
<evidence type="ECO:0000256" key="1">
    <source>
        <dbReference type="ARBA" id="ARBA00004141"/>
    </source>
</evidence>
<evidence type="ECO:0000256" key="2">
    <source>
        <dbReference type="ARBA" id="ARBA00022692"/>
    </source>
</evidence>
<feature type="transmembrane region" description="Helical" evidence="5">
    <location>
        <begin position="294"/>
        <end position="315"/>
    </location>
</feature>